<dbReference type="InterPro" id="IPR036034">
    <property type="entry name" value="PDZ_sf"/>
</dbReference>
<evidence type="ECO:0000256" key="3">
    <source>
        <dbReference type="SAM" id="MobiDB-lite"/>
    </source>
</evidence>
<keyword evidence="1" id="KW-0770">Synapse</keyword>
<dbReference type="SUPFAM" id="SSF49562">
    <property type="entry name" value="C2 domain (Calcium/lipid-binding domain, CaLB)"/>
    <property type="match status" value="1"/>
</dbReference>
<dbReference type="InterPro" id="IPR001478">
    <property type="entry name" value="PDZ"/>
</dbReference>
<dbReference type="Pfam" id="PF00595">
    <property type="entry name" value="PDZ"/>
    <property type="match status" value="1"/>
</dbReference>
<feature type="region of interest" description="Disordered" evidence="3">
    <location>
        <begin position="205"/>
        <end position="247"/>
    </location>
</feature>
<feature type="compositionally biased region" description="Polar residues" evidence="3">
    <location>
        <begin position="817"/>
        <end position="849"/>
    </location>
</feature>
<feature type="region of interest" description="Disordered" evidence="3">
    <location>
        <begin position="1137"/>
        <end position="1157"/>
    </location>
</feature>
<feature type="region of interest" description="Disordered" evidence="3">
    <location>
        <begin position="817"/>
        <end position="913"/>
    </location>
</feature>
<feature type="compositionally biased region" description="Basic and acidic residues" evidence="3">
    <location>
        <begin position="532"/>
        <end position="541"/>
    </location>
</feature>
<feature type="region of interest" description="Disordered" evidence="3">
    <location>
        <begin position="1102"/>
        <end position="1121"/>
    </location>
</feature>
<dbReference type="SMART" id="SM00239">
    <property type="entry name" value="C2"/>
    <property type="match status" value="1"/>
</dbReference>
<feature type="compositionally biased region" description="Low complexity" evidence="3">
    <location>
        <begin position="237"/>
        <end position="246"/>
    </location>
</feature>
<evidence type="ECO:0000313" key="7">
    <source>
        <dbReference type="Proteomes" id="UP000825002"/>
    </source>
</evidence>
<feature type="compositionally biased region" description="Polar residues" evidence="3">
    <location>
        <begin position="465"/>
        <end position="479"/>
    </location>
</feature>
<dbReference type="SUPFAM" id="SSF50156">
    <property type="entry name" value="PDZ domain-like"/>
    <property type="match status" value="1"/>
</dbReference>
<feature type="region of interest" description="Disordered" evidence="3">
    <location>
        <begin position="931"/>
        <end position="972"/>
    </location>
</feature>
<feature type="compositionally biased region" description="Low complexity" evidence="3">
    <location>
        <begin position="1005"/>
        <end position="1014"/>
    </location>
</feature>
<feature type="region of interest" description="Disordered" evidence="3">
    <location>
        <begin position="607"/>
        <end position="661"/>
    </location>
</feature>
<feature type="compositionally biased region" description="Polar residues" evidence="3">
    <location>
        <begin position="205"/>
        <end position="218"/>
    </location>
</feature>
<dbReference type="Gene3D" id="2.60.40.150">
    <property type="entry name" value="C2 domain"/>
    <property type="match status" value="1"/>
</dbReference>
<feature type="region of interest" description="Disordered" evidence="3">
    <location>
        <begin position="462"/>
        <end position="541"/>
    </location>
</feature>
<feature type="domain" description="PDZ" evidence="5">
    <location>
        <begin position="52"/>
        <end position="127"/>
    </location>
</feature>
<evidence type="ECO:0000256" key="2">
    <source>
        <dbReference type="ARBA" id="ARBA00034103"/>
    </source>
</evidence>
<reference evidence="6 7" key="1">
    <citation type="submission" date="2020-10" db="EMBL/GenBank/DDBJ databases">
        <authorList>
            <person name="Klimov P.B."/>
            <person name="Dyachkov S.M."/>
            <person name="Chetverikov P.E."/>
        </authorList>
    </citation>
    <scope>NUCLEOTIDE SEQUENCE [LARGE SCALE GENOMIC DNA]</scope>
    <source>
        <strain evidence="6">BMOC 18-1129-001#AD2665</strain>
        <tissue evidence="6">Entire mites</tissue>
    </source>
</reference>
<sequence length="1415" mass="153069">MASRRVCRWQPSVDGKYLIGYIVIDKSDLVDQYNQYSFFTHPQPQQLTSSTIGATIIGGRVTQAGHIGTVIERIKMGSIADVKCQLRQGDEIAEWNGQSLKNLSFEEALDIMDSTRDVQQIRLVAVRSLVHLQHNPHHHHQHHQHSHSHLQLEIVESVEYFKLDSVITFRTEHTMKQRSKRVENKANREVLTSIMQSVISAQQEPSVVLETSSPTSSVHQHQHHHRQLPSVPPTLHQQQQQSPYQQATFVASNYQQQQQQQQAQQQSRYQVDYTTTAANQDDETLGVIGVDGADGIEQRHLVLMGTDASATMGPQHWRRSGAGVSPIVGPMMANDLAGASFRAGGVGVSSHNHNIVMMSSGVPTRGSTGQLNLIGGSSSTSSSGLAIGARRAHGNGMAPLGAYGTQTSLDYYAPTSCLDLGEYFQQQQQQLAFDQPQAQASFQHVVSHGSVSSASYCSTAHSRRASISPTSGQSPQHQPVQAGANIASSYQQQQQAVRQQHRQQQHFAGAPATAVDGLSGQTMSRQGSQERTSSDADSPSRKLDQLILMSSARHSKFAAGLHNAAAMLHGAGNVGMSSDSEINTRGDSITAADRIYHAHVAPRNMTHASSRVSHYSDSAAQAQQQLLSHEASAHSMGQLNQPRQQQQQQQASRRSRLVAQNTVASTSASTLALALGATQSSPTTASSQLAAQVQAQSGATPISAEATAQRRPFLHSRSIDRQNFGFLPAGAAFNASSSSSSKWHSPSLMSYARTCNTQAANVTNVVTMQGQLPLQQQQLLPLHNLANADNIGVRAGLMSIEQQIALASQHRQHYQAAETSPQLSSYHQTVAQTQQTPSSFQKNNVNNVNIDGGPGPVPMGSSNSNLNHLPAANNRQHPEHRSGSMASVFSLRSMRQQQQQQQPINEPTAANNSAVAAHQLNASRSSFDAGIDWRSSPRHSANITNVNTVTPSSSASSNSNNNNSNNNTITPQTHSFELQDGVVSDYNDSYNDQQQHRQSRRALRSTPTPQQQQSDQHLTARHSTPSVTSASTSATTTPDKTRSAAQSSSSSSKYRHATAASASTPSSTGGEVHSPLRHFSHTSSGGGLSGSSEHVACTANSNHHSNAAHETPTRRPLARGTGSLATVTSIPANLTADVSNNSRFDSSTGNAHNNAIGLTKKSNSATQLSMTGTKKRLGFRKKTQVTSFSVHRSEEVAPDGVRHLVKQGSSISEGESSMSGDSSSNWSNIGLRQQCDDATTNNFVEGLGRGQIISRQGLASPYLGDLQLCLCDRRGNLEIEVIRARNLVPKSDKVTPMTYVKLYLVKNRKCLAKAKTALAKRTLDPVFQQQLTFHEEYQNCIIQAIVWGNYGKMDKKSFMGIAQISIDGLELANAVTSWYRLQPGFHPSSLQQTIKPSKSLRHSLLSSSTESFTVT</sequence>
<dbReference type="InterPro" id="IPR039032">
    <property type="entry name" value="Rim-like"/>
</dbReference>
<feature type="compositionally biased region" description="Polar residues" evidence="3">
    <location>
        <begin position="903"/>
        <end position="913"/>
    </location>
</feature>
<dbReference type="Proteomes" id="UP000825002">
    <property type="component" value="Unassembled WGS sequence"/>
</dbReference>
<evidence type="ECO:0000259" key="5">
    <source>
        <dbReference type="PROSITE" id="PS50106"/>
    </source>
</evidence>
<feature type="domain" description="C2" evidence="4">
    <location>
        <begin position="1262"/>
        <end position="1379"/>
    </location>
</feature>
<feature type="compositionally biased region" description="Low complexity" evidence="3">
    <location>
        <begin position="942"/>
        <end position="971"/>
    </location>
</feature>
<organism evidence="6 7">
    <name type="scientific">Fragariocoptes setiger</name>
    <dbReference type="NCBI Taxonomy" id="1670756"/>
    <lineage>
        <taxon>Eukaryota</taxon>
        <taxon>Metazoa</taxon>
        <taxon>Ecdysozoa</taxon>
        <taxon>Arthropoda</taxon>
        <taxon>Chelicerata</taxon>
        <taxon>Arachnida</taxon>
        <taxon>Acari</taxon>
        <taxon>Acariformes</taxon>
        <taxon>Trombidiformes</taxon>
        <taxon>Prostigmata</taxon>
        <taxon>Eupodina</taxon>
        <taxon>Eriophyoidea</taxon>
        <taxon>Phytoptidae</taxon>
        <taxon>Fragariocoptes</taxon>
    </lineage>
</organism>
<dbReference type="Pfam" id="PF00168">
    <property type="entry name" value="C2"/>
    <property type="match status" value="1"/>
</dbReference>
<feature type="compositionally biased region" description="Low complexity" evidence="3">
    <location>
        <begin position="638"/>
        <end position="661"/>
    </location>
</feature>
<feature type="region of interest" description="Disordered" evidence="3">
    <location>
        <begin position="984"/>
        <end position="1096"/>
    </location>
</feature>
<proteinExistence type="predicted"/>
<evidence type="ECO:0000259" key="4">
    <source>
        <dbReference type="PROSITE" id="PS50004"/>
    </source>
</evidence>
<gene>
    <name evidence="6" type="primary">Rims2</name>
    <name evidence="6" type="ORF">GZH46_01562</name>
</gene>
<feature type="compositionally biased region" description="Polar residues" evidence="3">
    <location>
        <begin position="519"/>
        <end position="531"/>
    </location>
</feature>
<dbReference type="PROSITE" id="PS50004">
    <property type="entry name" value="C2"/>
    <property type="match status" value="1"/>
</dbReference>
<dbReference type="PANTHER" id="PTHR12157">
    <property type="entry name" value="REGULATING SYNAPTIC MEMBRANE EXOCYTOSIS PROTEIN"/>
    <property type="match status" value="1"/>
</dbReference>
<dbReference type="Gene3D" id="2.30.42.10">
    <property type="match status" value="1"/>
</dbReference>
<feature type="compositionally biased region" description="Polar residues" evidence="3">
    <location>
        <begin position="1137"/>
        <end position="1153"/>
    </location>
</feature>
<name>A0ABQ7S8Y4_9ACAR</name>
<dbReference type="PROSITE" id="PS50106">
    <property type="entry name" value="PDZ"/>
    <property type="match status" value="1"/>
</dbReference>
<keyword evidence="7" id="KW-1185">Reference proteome</keyword>
<accession>A0ABQ7S8Y4</accession>
<dbReference type="InterPro" id="IPR000008">
    <property type="entry name" value="C2_dom"/>
</dbReference>
<comment type="subcellular location">
    <subcellularLocation>
        <location evidence="2">Synapse</location>
    </subcellularLocation>
</comment>
<comment type="caution">
    <text evidence="6">The sequence shown here is derived from an EMBL/GenBank/DDBJ whole genome shotgun (WGS) entry which is preliminary data.</text>
</comment>
<dbReference type="EMBL" id="JAIFTH010000291">
    <property type="protein sequence ID" value="KAG9509905.1"/>
    <property type="molecule type" value="Genomic_DNA"/>
</dbReference>
<feature type="compositionally biased region" description="Low complexity" evidence="3">
    <location>
        <begin position="1023"/>
        <end position="1068"/>
    </location>
</feature>
<evidence type="ECO:0000313" key="6">
    <source>
        <dbReference type="EMBL" id="KAG9509905.1"/>
    </source>
</evidence>
<evidence type="ECO:0000256" key="1">
    <source>
        <dbReference type="ARBA" id="ARBA00023018"/>
    </source>
</evidence>
<dbReference type="SMART" id="SM00228">
    <property type="entry name" value="PDZ"/>
    <property type="match status" value="1"/>
</dbReference>
<dbReference type="PANTHER" id="PTHR12157:SF21">
    <property type="entry name" value="RAB3 INTERACTING MOLECULE, ISOFORM F"/>
    <property type="match status" value="1"/>
</dbReference>
<protein>
    <submittedName>
        <fullName evidence="6">Regulating synaptic membrane exocytosis protein 2</fullName>
    </submittedName>
</protein>
<feature type="compositionally biased region" description="Low complexity" evidence="3">
    <location>
        <begin position="613"/>
        <end position="630"/>
    </location>
</feature>
<dbReference type="InterPro" id="IPR035892">
    <property type="entry name" value="C2_domain_sf"/>
</dbReference>